<dbReference type="PANTHER" id="PTHR12710">
    <property type="entry name" value="NUCLEAR PROTEIN LOCALIZATION 4"/>
    <property type="match status" value="1"/>
</dbReference>
<evidence type="ECO:0000259" key="2">
    <source>
        <dbReference type="PROSITE" id="PS50249"/>
    </source>
</evidence>
<feature type="domain" description="MPN" evidence="2">
    <location>
        <begin position="98"/>
        <end position="237"/>
    </location>
</feature>
<dbReference type="InterPro" id="IPR037518">
    <property type="entry name" value="MPN"/>
</dbReference>
<dbReference type="Gene3D" id="3.40.140.10">
    <property type="entry name" value="Cytidine Deaminase, domain 2"/>
    <property type="match status" value="1"/>
</dbReference>
<dbReference type="InterPro" id="IPR016563">
    <property type="entry name" value="Npl4"/>
</dbReference>
<dbReference type="PANTHER" id="PTHR12710:SF0">
    <property type="entry name" value="NUCLEAR PROTEIN LOCALIZATION PROTEIN 4 HOMOLOG"/>
    <property type="match status" value="1"/>
</dbReference>
<dbReference type="EMBL" id="HBGF01053030">
    <property type="protein sequence ID" value="CAD9156059.1"/>
    <property type="molecule type" value="Transcribed_RNA"/>
</dbReference>
<name>A0A7S1W9T1_NEODS</name>
<dbReference type="GO" id="GO:0006511">
    <property type="term" value="P:ubiquitin-dependent protein catabolic process"/>
    <property type="evidence" value="ECO:0007669"/>
    <property type="project" value="InterPro"/>
</dbReference>
<dbReference type="GO" id="GO:0005634">
    <property type="term" value="C:nucleus"/>
    <property type="evidence" value="ECO:0007669"/>
    <property type="project" value="TreeGrafter"/>
</dbReference>
<dbReference type="InterPro" id="IPR007717">
    <property type="entry name" value="NPL4_C"/>
</dbReference>
<dbReference type="PROSITE" id="PS50249">
    <property type="entry name" value="MPN"/>
    <property type="match status" value="1"/>
</dbReference>
<evidence type="ECO:0000256" key="1">
    <source>
        <dbReference type="ARBA" id="ARBA00011025"/>
    </source>
</evidence>
<organism evidence="3">
    <name type="scientific">Neobodo designis</name>
    <name type="common">Flagellated protozoan</name>
    <name type="synonym">Bodo designis</name>
    <dbReference type="NCBI Taxonomy" id="312471"/>
    <lineage>
        <taxon>Eukaryota</taxon>
        <taxon>Discoba</taxon>
        <taxon>Euglenozoa</taxon>
        <taxon>Kinetoplastea</taxon>
        <taxon>Metakinetoplastina</taxon>
        <taxon>Neobodonida</taxon>
        <taxon>Neobodo</taxon>
    </lineage>
</organism>
<comment type="similarity">
    <text evidence="1">Belongs to the NPL4 family.</text>
</comment>
<dbReference type="GO" id="GO:0031625">
    <property type="term" value="F:ubiquitin protein ligase binding"/>
    <property type="evidence" value="ECO:0007669"/>
    <property type="project" value="TreeGrafter"/>
</dbReference>
<gene>
    <name evidence="3" type="ORF">NDES1114_LOCUS35501</name>
</gene>
<accession>A0A7S1W9T1</accession>
<dbReference type="AlphaFoldDB" id="A0A7S1W9T1"/>
<evidence type="ECO:0000313" key="3">
    <source>
        <dbReference type="EMBL" id="CAD9156059.1"/>
    </source>
</evidence>
<dbReference type="GO" id="GO:0043130">
    <property type="term" value="F:ubiquitin binding"/>
    <property type="evidence" value="ECO:0007669"/>
    <property type="project" value="TreeGrafter"/>
</dbReference>
<dbReference type="Pfam" id="PF05021">
    <property type="entry name" value="NPL4"/>
    <property type="match status" value="1"/>
</dbReference>
<sequence length="394" mass="44598">MADGGVDPKVLEMRRLMADRYKKARPEDRPQQRECPDCKKSVYESKVCPATGIRHDADQVNVVGGTAVDKDKRVFTSKELVEAINAVRVKWQPARLSKVRVEGDAAAIFQTFVLQREWKMMRYGIMYGVVDRASNEVSVHCVYEPEQVGTETGVEPQPDARIERVDALASYLGLERVGVVLTHPPRDTDECTLEATELLMLAKEQSRFGDHCVLLAIAPNPATREIEAHAWQASEQCVRLYQIGLLSPSSDDTRFVHSKRPLEIAQEDRDAKGHEKCVIKEGSHAIDAHWMTAYVAVEAFQSDIIGNRFVRISRPGEAPPTFANLRRFFDDPKRKSLPLVEQLRDFHVLVFLMETVFDWKCDMPRIAQAVVTRDKNGIAAYETVLREYMRSAGN</sequence>
<protein>
    <recommendedName>
        <fullName evidence="2">MPN domain-containing protein</fullName>
    </recommendedName>
</protein>
<proteinExistence type="inferred from homology"/>
<reference evidence="3" key="1">
    <citation type="submission" date="2021-01" db="EMBL/GenBank/DDBJ databases">
        <authorList>
            <person name="Corre E."/>
            <person name="Pelletier E."/>
            <person name="Niang G."/>
            <person name="Scheremetjew M."/>
            <person name="Finn R."/>
            <person name="Kale V."/>
            <person name="Holt S."/>
            <person name="Cochrane G."/>
            <person name="Meng A."/>
            <person name="Brown T."/>
            <person name="Cohen L."/>
        </authorList>
    </citation>
    <scope>NUCLEOTIDE SEQUENCE</scope>
    <source>
        <strain evidence="3">CCAP 1951/1</strain>
    </source>
</reference>